<sequence>MKVSLTTSDYYDYYFNPVSIFEQEITASDQGTFTGSIPLKNLNPGWYEVDIRLDEEIIVRGSFNVETYTKPAYKIELESGKKAVFAGETVKFTGKAAFFEGTAVPNLSLNYNGSQVGKVKTDDKGEFIINLNTSYDGSGYGYYYPTHNSIYAVPELTEEGEIEGGASVMVFGPKVVMHTEANSEGNQGLVKITANKITLDRINNSTAKSDQDYLGDLLASAEIKGRIYETIWEKIEKGEIYDFINKTTTKTYDYKEVKNKIQDISVITNSSGEAVVQFPIADDKYYTVELELDDGEGRISKESRFIYGKMGGYPWGSSSDYYHLVSGKEGENSYYKVDDKVELTMMKGQDVELPSGGENKYLFRLAQRGLRSFKISDSPKFEFNFEKDYIPNIVAKAVYFNGKTYIESESSSVIFDRQTKKLDIKIGLDKDSYKPRDDVKLDVEVTDNNGRGQKGEVNLSLVDEAIFKISDQSVDTLKDIYTTLNSGIISTYLSHQYPSEYSPAEGGGCFLDGTKILIANGKTRNIEEIKPGDEVVTRDGVKSAKLVSAKVIKTYKHSVGQYLVINDKLRVTPEHNLFVNGRFMIAGDIKVGDSLLNSKNKWEPVFSIERQFGKFTVYNLEIKDKSTFFAEDYYVHNQKGRELFADLAYFGSVKTNSDGKGSANFKLPDNLTSWRITYQAISEDMGAGNGTKPLYVKLPFFVDVVGSNEYLSDDKPVIKLRSFGEELKEGADVQFTVKAPSLGIGEQKFNKKAFEIAEFNLSNLSEGEHKITITAKSTKYEDEIIKAIKVYKSRLTRKEANFQQLTTDTKLTGSKIGNTTLVFTDAGRGKYYSPLVNLSYSYGDRVDQKLTRIKARELLDKFFGNQDFLQSEEIINGANYQTPEGGISLFPYSDSDLSLTAKVAFLGTDNFDTNSMKQYFYKVLDDKKEGVESASIALSGLAALGEPVLNPIEYLLQIDDLTELDRLYLALGQAYLGNKEQSREVLKSLLESKGEEFKPNIRLNIGRDQDEILAATALAAVLAAGLNDDSAPGLFGYLQQNYTKDILTYLEETAYLTATLPGLPQINSKFAYTLANGKRTEVELKNSETHKIVVNSDELEKIKFDNISGSIAVTSTFDIPFSQDDIAKDNNITLTRSFSVGGTQKMDFNESDLVIVTLNYNFGQKSLDGCYQITDYLPSGLRVVNRTYSRTGLTYNEDIWYPYDINGQKVSFCTYKGPTLIPVKYYARVVAKGEYKAENALIQSMQSIDSFNISDLQKVKIQ</sequence>
<dbReference type="InterPro" id="IPR001599">
    <property type="entry name" value="Macroglobln_a2"/>
</dbReference>
<reference evidence="4 5" key="1">
    <citation type="journal article" date="2016" name="Nat. Commun.">
        <title>Thousands of microbial genomes shed light on interconnected biogeochemical processes in an aquifer system.</title>
        <authorList>
            <person name="Anantharaman K."/>
            <person name="Brown C.T."/>
            <person name="Hug L.A."/>
            <person name="Sharon I."/>
            <person name="Castelle C.J."/>
            <person name="Probst A.J."/>
            <person name="Thomas B.C."/>
            <person name="Singh A."/>
            <person name="Wilkins M.J."/>
            <person name="Karaoz U."/>
            <person name="Brodie E.L."/>
            <person name="Williams K.H."/>
            <person name="Hubbard S.S."/>
            <person name="Banfield J.F."/>
        </authorList>
    </citation>
    <scope>NUCLEOTIDE SEQUENCE [LARGE SCALE GENOMIC DNA]</scope>
</reference>
<dbReference type="Pfam" id="PF00207">
    <property type="entry name" value="A2M"/>
    <property type="match status" value="1"/>
</dbReference>
<organism evidence="4 5">
    <name type="scientific">Candidatus Woesebacteria bacterium RIFCSPLOWO2_01_FULL_37_19</name>
    <dbReference type="NCBI Taxonomy" id="1802514"/>
    <lineage>
        <taxon>Bacteria</taxon>
        <taxon>Candidatus Woeseibacteriota</taxon>
    </lineage>
</organism>
<dbReference type="SMART" id="SM00306">
    <property type="entry name" value="HintN"/>
    <property type="match status" value="1"/>
</dbReference>
<dbReference type="Proteomes" id="UP000177501">
    <property type="component" value="Unassembled WGS sequence"/>
</dbReference>
<dbReference type="SUPFAM" id="SSF51294">
    <property type="entry name" value="Hedgehog/intein (Hint) domain"/>
    <property type="match status" value="1"/>
</dbReference>
<dbReference type="InterPro" id="IPR036844">
    <property type="entry name" value="Hint_dom_sf"/>
</dbReference>
<dbReference type="InterPro" id="IPR003587">
    <property type="entry name" value="Hint_dom_N"/>
</dbReference>
<name>A0A1F8AZF3_9BACT</name>
<feature type="domain" description="Hint" evidence="1">
    <location>
        <begin position="507"/>
        <end position="599"/>
    </location>
</feature>
<dbReference type="CDD" id="cd00081">
    <property type="entry name" value="Hint"/>
    <property type="match status" value="1"/>
</dbReference>
<protein>
    <recommendedName>
        <fullName evidence="6">Intein C-terminal splicing domain-containing protein</fullName>
    </recommendedName>
</protein>
<evidence type="ECO:0000259" key="3">
    <source>
        <dbReference type="SMART" id="SM01360"/>
    </source>
</evidence>
<feature type="domain" description="Alpha-2-macroglobulin" evidence="3">
    <location>
        <begin position="647"/>
        <end position="737"/>
    </location>
</feature>
<dbReference type="InterPro" id="IPR051802">
    <property type="entry name" value="YfhM-like"/>
</dbReference>
<dbReference type="InterPro" id="IPR011625">
    <property type="entry name" value="A2M_N_BRD"/>
</dbReference>
<dbReference type="GO" id="GO:0004866">
    <property type="term" value="F:endopeptidase inhibitor activity"/>
    <property type="evidence" value="ECO:0007669"/>
    <property type="project" value="InterPro"/>
</dbReference>
<dbReference type="Pfam" id="PF07591">
    <property type="entry name" value="PT-HINT"/>
    <property type="match status" value="1"/>
</dbReference>
<dbReference type="PROSITE" id="PS50817">
    <property type="entry name" value="INTEIN_N_TER"/>
    <property type="match status" value="1"/>
</dbReference>
<dbReference type="AlphaFoldDB" id="A0A1F8AZF3"/>
<evidence type="ECO:0000259" key="2">
    <source>
        <dbReference type="SMART" id="SM01359"/>
    </source>
</evidence>
<gene>
    <name evidence="4" type="ORF">A2955_01950</name>
</gene>
<dbReference type="SMART" id="SM01360">
    <property type="entry name" value="A2M"/>
    <property type="match status" value="1"/>
</dbReference>
<dbReference type="STRING" id="1802514.A2955_01950"/>
<dbReference type="Pfam" id="PF07703">
    <property type="entry name" value="A2M_BRD"/>
    <property type="match status" value="1"/>
</dbReference>
<accession>A0A1F8AZF3</accession>
<dbReference type="GO" id="GO:0016539">
    <property type="term" value="P:intein-mediated protein splicing"/>
    <property type="evidence" value="ECO:0007669"/>
    <property type="project" value="InterPro"/>
</dbReference>
<evidence type="ECO:0000313" key="5">
    <source>
        <dbReference type="Proteomes" id="UP000177501"/>
    </source>
</evidence>
<evidence type="ECO:0000259" key="1">
    <source>
        <dbReference type="SMART" id="SM00306"/>
    </source>
</evidence>
<evidence type="ECO:0008006" key="6">
    <source>
        <dbReference type="Google" id="ProtNLM"/>
    </source>
</evidence>
<comment type="caution">
    <text evidence="4">The sequence shown here is derived from an EMBL/GenBank/DDBJ whole genome shotgun (WGS) entry which is preliminary data.</text>
</comment>
<dbReference type="InterPro" id="IPR006141">
    <property type="entry name" value="Intein_N"/>
</dbReference>
<dbReference type="Gene3D" id="2.170.16.10">
    <property type="entry name" value="Hedgehog/Intein (Hint) domain"/>
    <property type="match status" value="1"/>
</dbReference>
<dbReference type="PANTHER" id="PTHR40094">
    <property type="entry name" value="ALPHA-2-MACROGLOBULIN HOMOLOG"/>
    <property type="match status" value="1"/>
</dbReference>
<dbReference type="SMART" id="SM01359">
    <property type="entry name" value="A2M_N_2"/>
    <property type="match status" value="1"/>
</dbReference>
<feature type="domain" description="Alpha-2-macroglobulin bait region" evidence="2">
    <location>
        <begin position="322"/>
        <end position="469"/>
    </location>
</feature>
<dbReference type="EMBL" id="MGHA01000068">
    <property type="protein sequence ID" value="OGM57096.1"/>
    <property type="molecule type" value="Genomic_DNA"/>
</dbReference>
<proteinExistence type="predicted"/>
<dbReference type="PANTHER" id="PTHR40094:SF1">
    <property type="entry name" value="UBIQUITIN DOMAIN-CONTAINING PROTEIN"/>
    <property type="match status" value="1"/>
</dbReference>
<evidence type="ECO:0000313" key="4">
    <source>
        <dbReference type="EMBL" id="OGM57096.1"/>
    </source>
</evidence>